<comment type="caution">
    <text evidence="2">The sequence shown here is derived from an EMBL/GenBank/DDBJ whole genome shotgun (WGS) entry which is preliminary data.</text>
</comment>
<sequence length="321" mass="36712">MPKKHERKTKKAHDAEAGEDSPKVHRNRAQAFVSNEARERYLRHARVSPEESVEEAWGIPLGVSIPFLRWVADTYLSTDTDIQGNPIGHFAVTSEQLVNGKANFGWTGPSPTDFSVKKHTAKERVSFVDWCLHKGHVNDKDGRLFFGRATHFVSHAWHGNFFTLLDCVCSHVLQGDQSGADTSVIQSRLENTFLYIDMFVVNQHRAPWHRQHNPWSARRLTHHVIKSTGTTLMVTNYISKPLWLSRLWCLYELVVTVEERGAVELCLTPRESKRIRKDLALETLPFENFASMFATIDTRTAECSLEDDSKELRKFLEEADG</sequence>
<feature type="compositionally biased region" description="Basic residues" evidence="1">
    <location>
        <begin position="1"/>
        <end position="11"/>
    </location>
</feature>
<name>A0AAE0KV40_9CHLO</name>
<feature type="compositionally biased region" description="Basic and acidic residues" evidence="1">
    <location>
        <begin position="12"/>
        <end position="23"/>
    </location>
</feature>
<feature type="region of interest" description="Disordered" evidence="1">
    <location>
        <begin position="1"/>
        <end position="27"/>
    </location>
</feature>
<evidence type="ECO:0000313" key="3">
    <source>
        <dbReference type="Proteomes" id="UP001190700"/>
    </source>
</evidence>
<reference evidence="2 3" key="1">
    <citation type="journal article" date="2015" name="Genome Biol. Evol.">
        <title>Comparative Genomics of a Bacterivorous Green Alga Reveals Evolutionary Causalities and Consequences of Phago-Mixotrophic Mode of Nutrition.</title>
        <authorList>
            <person name="Burns J.A."/>
            <person name="Paasch A."/>
            <person name="Narechania A."/>
            <person name="Kim E."/>
        </authorList>
    </citation>
    <scope>NUCLEOTIDE SEQUENCE [LARGE SCALE GENOMIC DNA]</scope>
    <source>
        <strain evidence="2 3">PLY_AMNH</strain>
    </source>
</reference>
<keyword evidence="3" id="KW-1185">Reference proteome</keyword>
<feature type="non-terminal residue" evidence="2">
    <location>
        <position position="321"/>
    </location>
</feature>
<evidence type="ECO:0000313" key="2">
    <source>
        <dbReference type="EMBL" id="KAK3261605.1"/>
    </source>
</evidence>
<accession>A0AAE0KV40</accession>
<evidence type="ECO:0000256" key="1">
    <source>
        <dbReference type="SAM" id="MobiDB-lite"/>
    </source>
</evidence>
<gene>
    <name evidence="2" type="ORF">CYMTET_29494</name>
</gene>
<organism evidence="2 3">
    <name type="scientific">Cymbomonas tetramitiformis</name>
    <dbReference type="NCBI Taxonomy" id="36881"/>
    <lineage>
        <taxon>Eukaryota</taxon>
        <taxon>Viridiplantae</taxon>
        <taxon>Chlorophyta</taxon>
        <taxon>Pyramimonadophyceae</taxon>
        <taxon>Pyramimonadales</taxon>
        <taxon>Pyramimonadaceae</taxon>
        <taxon>Cymbomonas</taxon>
    </lineage>
</organism>
<proteinExistence type="predicted"/>
<dbReference type="Proteomes" id="UP001190700">
    <property type="component" value="Unassembled WGS sequence"/>
</dbReference>
<protein>
    <submittedName>
        <fullName evidence="2">Uncharacterized protein</fullName>
    </submittedName>
</protein>
<dbReference type="EMBL" id="LGRX02016793">
    <property type="protein sequence ID" value="KAK3261605.1"/>
    <property type="molecule type" value="Genomic_DNA"/>
</dbReference>
<dbReference type="AlphaFoldDB" id="A0AAE0KV40"/>